<dbReference type="NCBIfam" id="TIGR02937">
    <property type="entry name" value="sigma70-ECF"/>
    <property type="match status" value="1"/>
</dbReference>
<evidence type="ECO:0000256" key="6">
    <source>
        <dbReference type="ARBA" id="ARBA00023163"/>
    </source>
</evidence>
<dbReference type="InterPro" id="IPR013324">
    <property type="entry name" value="RNA_pol_sigma_r3/r4-like"/>
</dbReference>
<dbReference type="InterPro" id="IPR014305">
    <property type="entry name" value="RNA_pol_sigma-G_actinobac"/>
</dbReference>
<feature type="domain" description="RNA polymerase sigma factor 70 region 4 type 2" evidence="9">
    <location>
        <begin position="148"/>
        <end position="198"/>
    </location>
</feature>
<dbReference type="SUPFAM" id="SSF54427">
    <property type="entry name" value="NTF2-like"/>
    <property type="match status" value="1"/>
</dbReference>
<keyword evidence="6 7" id="KW-0804">Transcription</keyword>
<evidence type="ECO:0000259" key="9">
    <source>
        <dbReference type="Pfam" id="PF08281"/>
    </source>
</evidence>
<dbReference type="GO" id="GO:0003677">
    <property type="term" value="F:DNA binding"/>
    <property type="evidence" value="ECO:0007669"/>
    <property type="project" value="UniProtKB-KW"/>
</dbReference>
<comment type="caution">
    <text evidence="10">The sequence shown here is derived from an EMBL/GenBank/DDBJ whole genome shotgun (WGS) entry which is preliminary data.</text>
</comment>
<dbReference type="InterPro" id="IPR000838">
    <property type="entry name" value="RNA_pol_sigma70_ECF_CS"/>
</dbReference>
<evidence type="ECO:0000256" key="3">
    <source>
        <dbReference type="ARBA" id="ARBA00023015"/>
    </source>
</evidence>
<dbReference type="Gene3D" id="3.10.450.50">
    <property type="match status" value="1"/>
</dbReference>
<comment type="subunit">
    <text evidence="2">Interacts transiently with the RNA polymerase catalytic core formed by RpoA, RpoB, RpoC and RpoZ (2 alpha, 1 beta, 1 beta' and 1 omega subunit) to form the RNA polymerase holoenzyme that can initiate transcription.</text>
</comment>
<dbReference type="Pfam" id="PF08281">
    <property type="entry name" value="Sigma70_r4_2"/>
    <property type="match status" value="1"/>
</dbReference>
<evidence type="ECO:0000256" key="1">
    <source>
        <dbReference type="ARBA" id="ARBA00010641"/>
    </source>
</evidence>
<evidence type="ECO:0000313" key="10">
    <source>
        <dbReference type="EMBL" id="RLV47932.1"/>
    </source>
</evidence>
<dbReference type="OrthoDB" id="6689546at2"/>
<dbReference type="RefSeq" id="WP_121807438.1">
    <property type="nucleotide sequence ID" value="NZ_RDBE01000010.1"/>
</dbReference>
<sequence length="351" mass="38379">MPTPTSTADVPVQRTEVPTSAEFDSLVAQYRRELVAHCYRMTGSVYEAEDLAQETYLRAWKAYDRFEGRSSVRTWLHRIATNVCLTNLEGKDRRPLPTGLGAPGSAASDELVEAGEVPWLEPIPDTMVDADAGTDPGQVVAARDSVRLAFVAALQHLPARQRAVLVLRDVLRWQAKEVAEALDTTTAAVNSALQRAHAQLEQAGLSVDTVSESTLDAGHRELLDRYVTAFWDKDVATIVSLLRADAVWEMPPFTGWYAGNENIGRLIAGQCPGGTHDMPMIETIANGQPAFGLYMRQPDGSFTPFHLQVLTVEDDDGVDRVSHVAAFFDPRLFETFGLPASLPAGYRPSGS</sequence>
<dbReference type="PANTHER" id="PTHR43133:SF65">
    <property type="entry name" value="ECF RNA POLYMERASE SIGMA FACTOR SIGG"/>
    <property type="match status" value="1"/>
</dbReference>
<dbReference type="GO" id="GO:0016987">
    <property type="term" value="F:sigma factor activity"/>
    <property type="evidence" value="ECO:0007669"/>
    <property type="project" value="UniProtKB-KW"/>
</dbReference>
<keyword evidence="3 7" id="KW-0805">Transcription regulation</keyword>
<name>A0A3L8NZ51_9ACTN</name>
<dbReference type="InterPro" id="IPR013325">
    <property type="entry name" value="RNA_pol_sigma_r2"/>
</dbReference>
<gene>
    <name evidence="10" type="ORF">D9V37_17645</name>
</gene>
<dbReference type="PROSITE" id="PS01063">
    <property type="entry name" value="SIGMA70_ECF"/>
    <property type="match status" value="1"/>
</dbReference>
<dbReference type="Proteomes" id="UP000281708">
    <property type="component" value="Unassembled WGS sequence"/>
</dbReference>
<dbReference type="NCBIfam" id="NF006089">
    <property type="entry name" value="PRK08241.1"/>
    <property type="match status" value="1"/>
</dbReference>
<dbReference type="SUPFAM" id="SSF88946">
    <property type="entry name" value="Sigma2 domain of RNA polymerase sigma factors"/>
    <property type="match status" value="1"/>
</dbReference>
<dbReference type="InterPro" id="IPR013249">
    <property type="entry name" value="RNA_pol_sigma70_r4_t2"/>
</dbReference>
<dbReference type="NCBIfam" id="TIGR02960">
    <property type="entry name" value="SigX5"/>
    <property type="match status" value="1"/>
</dbReference>
<proteinExistence type="inferred from homology"/>
<reference evidence="10 11" key="1">
    <citation type="submission" date="2018-10" db="EMBL/GenBank/DDBJ databases">
        <title>Marmoricola sp. 4Q3S-7 whole genome shotgun sequence.</title>
        <authorList>
            <person name="Li F."/>
        </authorList>
    </citation>
    <scope>NUCLEOTIDE SEQUENCE [LARGE SCALE GENOMIC DNA]</scope>
    <source>
        <strain evidence="10 11">4Q3S-7</strain>
    </source>
</reference>
<dbReference type="CDD" id="cd06171">
    <property type="entry name" value="Sigma70_r4"/>
    <property type="match status" value="1"/>
</dbReference>
<dbReference type="InterPro" id="IPR007627">
    <property type="entry name" value="RNA_pol_sigma70_r2"/>
</dbReference>
<comment type="similarity">
    <text evidence="1 7">Belongs to the sigma-70 factor family. ECF subfamily.</text>
</comment>
<dbReference type="Gene3D" id="1.10.1740.10">
    <property type="match status" value="1"/>
</dbReference>
<protein>
    <recommendedName>
        <fullName evidence="7">RNA polymerase sigma factor</fullName>
    </recommendedName>
</protein>
<evidence type="ECO:0000256" key="7">
    <source>
        <dbReference type="RuleBase" id="RU000716"/>
    </source>
</evidence>
<dbReference type="SUPFAM" id="SSF88659">
    <property type="entry name" value="Sigma3 and sigma4 domains of RNA polymerase sigma factors"/>
    <property type="match status" value="1"/>
</dbReference>
<dbReference type="GO" id="GO:0006352">
    <property type="term" value="P:DNA-templated transcription initiation"/>
    <property type="evidence" value="ECO:0007669"/>
    <property type="project" value="InterPro"/>
</dbReference>
<dbReference type="InterPro" id="IPR036388">
    <property type="entry name" value="WH-like_DNA-bd_sf"/>
</dbReference>
<keyword evidence="11" id="KW-1185">Reference proteome</keyword>
<keyword evidence="5 7" id="KW-0238">DNA-binding</keyword>
<dbReference type="InterPro" id="IPR039425">
    <property type="entry name" value="RNA_pol_sigma-70-like"/>
</dbReference>
<dbReference type="AlphaFoldDB" id="A0A3L8NZ51"/>
<dbReference type="GO" id="GO:0006950">
    <property type="term" value="P:response to stress"/>
    <property type="evidence" value="ECO:0007669"/>
    <property type="project" value="UniProtKB-ARBA"/>
</dbReference>
<dbReference type="Pfam" id="PF04542">
    <property type="entry name" value="Sigma70_r2"/>
    <property type="match status" value="1"/>
</dbReference>
<keyword evidence="4 7" id="KW-0731">Sigma factor</keyword>
<evidence type="ECO:0000256" key="2">
    <source>
        <dbReference type="ARBA" id="ARBA00011344"/>
    </source>
</evidence>
<evidence type="ECO:0000259" key="8">
    <source>
        <dbReference type="Pfam" id="PF04542"/>
    </source>
</evidence>
<feature type="domain" description="RNA polymerase sigma-70 region 2" evidence="8">
    <location>
        <begin position="26"/>
        <end position="93"/>
    </location>
</feature>
<dbReference type="EMBL" id="RDBE01000010">
    <property type="protein sequence ID" value="RLV47932.1"/>
    <property type="molecule type" value="Genomic_DNA"/>
</dbReference>
<organism evidence="10 11">
    <name type="scientific">Nocardioides mangrovicus</name>
    <dbReference type="NCBI Taxonomy" id="2478913"/>
    <lineage>
        <taxon>Bacteria</taxon>
        <taxon>Bacillati</taxon>
        <taxon>Actinomycetota</taxon>
        <taxon>Actinomycetes</taxon>
        <taxon>Propionibacteriales</taxon>
        <taxon>Nocardioidaceae</taxon>
        <taxon>Nocardioides</taxon>
    </lineage>
</organism>
<evidence type="ECO:0000256" key="4">
    <source>
        <dbReference type="ARBA" id="ARBA00023082"/>
    </source>
</evidence>
<evidence type="ECO:0000256" key="5">
    <source>
        <dbReference type="ARBA" id="ARBA00023125"/>
    </source>
</evidence>
<accession>A0A3L8NZ51</accession>
<dbReference type="Gene3D" id="1.10.10.10">
    <property type="entry name" value="Winged helix-like DNA-binding domain superfamily/Winged helix DNA-binding domain"/>
    <property type="match status" value="1"/>
</dbReference>
<dbReference type="InterPro" id="IPR014284">
    <property type="entry name" value="RNA_pol_sigma-70_dom"/>
</dbReference>
<evidence type="ECO:0000313" key="11">
    <source>
        <dbReference type="Proteomes" id="UP000281708"/>
    </source>
</evidence>
<dbReference type="PANTHER" id="PTHR43133">
    <property type="entry name" value="RNA POLYMERASE ECF-TYPE SIGMA FACTO"/>
    <property type="match status" value="1"/>
</dbReference>
<dbReference type="InterPro" id="IPR032710">
    <property type="entry name" value="NTF2-like_dom_sf"/>
</dbReference>